<dbReference type="AlphaFoldDB" id="Q1MZG1"/>
<sequence>MKSFTFIILSFSLLYTSQLWAQVTAVGLMPGMAILEHEGSRLILKQGQTKQGIHLLEAGSDFAIIEINGREIELELGASVADGYAEPSGAQVRITRSDNGQYFTPANINGRSINMLVDTGATHVAMSEEHAQQLGIDYSKGTRGRASTAGGIVNSYKVQLNKMQVGGITRYNVDATIIQGSFPAIPLLGMSFLNQLSMREEQGILMLSD</sequence>
<name>Q1MZG1_9GAMM</name>
<proteinExistence type="predicted"/>
<dbReference type="InterPro" id="IPR011969">
    <property type="entry name" value="Clan_AA_Asp_peptidase_C"/>
</dbReference>
<dbReference type="InterPro" id="IPR034122">
    <property type="entry name" value="Retropepsin-like_bacterial"/>
</dbReference>
<evidence type="ECO:0008006" key="3">
    <source>
        <dbReference type="Google" id="ProtNLM"/>
    </source>
</evidence>
<dbReference type="Gene3D" id="2.40.70.10">
    <property type="entry name" value="Acid Proteases"/>
    <property type="match status" value="1"/>
</dbReference>
<dbReference type="InterPro" id="IPR001969">
    <property type="entry name" value="Aspartic_peptidase_AS"/>
</dbReference>
<comment type="caution">
    <text evidence="1">The sequence shown here is derived from an EMBL/GenBank/DDBJ whole genome shotgun (WGS) entry which is preliminary data.</text>
</comment>
<dbReference type="InterPro" id="IPR021109">
    <property type="entry name" value="Peptidase_aspartic_dom_sf"/>
</dbReference>
<organism evidence="1 2">
    <name type="scientific">Bermanella marisrubri</name>
    <dbReference type="NCBI Taxonomy" id="207949"/>
    <lineage>
        <taxon>Bacteria</taxon>
        <taxon>Pseudomonadati</taxon>
        <taxon>Pseudomonadota</taxon>
        <taxon>Gammaproteobacteria</taxon>
        <taxon>Oceanospirillales</taxon>
        <taxon>Oceanospirillaceae</taxon>
        <taxon>Bermanella</taxon>
    </lineage>
</organism>
<gene>
    <name evidence="1" type="ORF">RED65_12797</name>
</gene>
<dbReference type="SUPFAM" id="SSF50630">
    <property type="entry name" value="Acid proteases"/>
    <property type="match status" value="1"/>
</dbReference>
<dbReference type="EMBL" id="AAQH01000019">
    <property type="protein sequence ID" value="EAT11305.1"/>
    <property type="molecule type" value="Genomic_DNA"/>
</dbReference>
<dbReference type="GO" id="GO:0006508">
    <property type="term" value="P:proteolysis"/>
    <property type="evidence" value="ECO:0007669"/>
    <property type="project" value="InterPro"/>
</dbReference>
<evidence type="ECO:0000313" key="1">
    <source>
        <dbReference type="EMBL" id="EAT11305.1"/>
    </source>
</evidence>
<dbReference type="NCBIfam" id="TIGR02281">
    <property type="entry name" value="clan_AA_DTGA"/>
    <property type="match status" value="1"/>
</dbReference>
<evidence type="ECO:0000313" key="2">
    <source>
        <dbReference type="Proteomes" id="UP000004263"/>
    </source>
</evidence>
<dbReference type="RefSeq" id="WP_007018562.1">
    <property type="nucleotide sequence ID" value="NZ_CH724117.1"/>
</dbReference>
<dbReference type="GO" id="GO:0004190">
    <property type="term" value="F:aspartic-type endopeptidase activity"/>
    <property type="evidence" value="ECO:0007669"/>
    <property type="project" value="InterPro"/>
</dbReference>
<protein>
    <recommendedName>
        <fullName evidence="3">TIGR02281 family clan AA aspartic protease</fullName>
    </recommendedName>
</protein>
<keyword evidence="2" id="KW-1185">Reference proteome</keyword>
<dbReference type="OrthoDB" id="185963at2"/>
<dbReference type="HOGENOM" id="CLU_104576_0_0_6"/>
<dbReference type="CDD" id="cd05483">
    <property type="entry name" value="retropepsin_like_bacteria"/>
    <property type="match status" value="1"/>
</dbReference>
<dbReference type="Pfam" id="PF13975">
    <property type="entry name" value="gag-asp_proteas"/>
    <property type="match status" value="1"/>
</dbReference>
<dbReference type="PROSITE" id="PS00141">
    <property type="entry name" value="ASP_PROTEASE"/>
    <property type="match status" value="1"/>
</dbReference>
<accession>Q1MZG1</accession>
<dbReference type="STRING" id="207949.RED65_12797"/>
<dbReference type="Proteomes" id="UP000004263">
    <property type="component" value="Unassembled WGS sequence"/>
</dbReference>
<reference evidence="1 2" key="1">
    <citation type="submission" date="2006-03" db="EMBL/GenBank/DDBJ databases">
        <authorList>
            <person name="Pinhassi J."/>
            <person name="Pedros-Alio C."/>
            <person name="Ferriera S."/>
            <person name="Johnson J."/>
            <person name="Kravitz S."/>
            <person name="Halpern A."/>
            <person name="Remington K."/>
            <person name="Beeson K."/>
            <person name="Tran B."/>
            <person name="Rogers Y.-H."/>
            <person name="Friedman R."/>
            <person name="Venter J.C."/>
        </authorList>
    </citation>
    <scope>NUCLEOTIDE SEQUENCE [LARGE SCALE GENOMIC DNA]</scope>
    <source>
        <strain evidence="1 2">RED65</strain>
    </source>
</reference>